<comment type="cofactor">
    <cofactor evidence="1 5">
        <name>heme</name>
        <dbReference type="ChEBI" id="CHEBI:30413"/>
    </cofactor>
</comment>
<dbReference type="AlphaFoldDB" id="A0A1Y2HJZ5"/>
<organism evidence="8 9">
    <name type="scientific">Catenaria anguillulae PL171</name>
    <dbReference type="NCBI Taxonomy" id="765915"/>
    <lineage>
        <taxon>Eukaryota</taxon>
        <taxon>Fungi</taxon>
        <taxon>Fungi incertae sedis</taxon>
        <taxon>Blastocladiomycota</taxon>
        <taxon>Blastocladiomycetes</taxon>
        <taxon>Blastocladiales</taxon>
        <taxon>Catenariaceae</taxon>
        <taxon>Catenaria</taxon>
    </lineage>
</organism>
<feature type="region of interest" description="Disordered" evidence="7">
    <location>
        <begin position="423"/>
        <end position="442"/>
    </location>
</feature>
<dbReference type="InterPro" id="IPR036396">
    <property type="entry name" value="Cyt_P450_sf"/>
</dbReference>
<dbReference type="PANTHER" id="PTHR24305:SF166">
    <property type="entry name" value="CYTOCHROME P450 12A4, MITOCHONDRIAL-RELATED"/>
    <property type="match status" value="1"/>
</dbReference>
<dbReference type="InterPro" id="IPR001128">
    <property type="entry name" value="Cyt_P450"/>
</dbReference>
<dbReference type="PRINTS" id="PR00385">
    <property type="entry name" value="P450"/>
</dbReference>
<dbReference type="GO" id="GO:0004497">
    <property type="term" value="F:monooxygenase activity"/>
    <property type="evidence" value="ECO:0007669"/>
    <property type="project" value="UniProtKB-KW"/>
</dbReference>
<name>A0A1Y2HJZ5_9FUNG</name>
<dbReference type="InterPro" id="IPR017972">
    <property type="entry name" value="Cyt_P450_CS"/>
</dbReference>
<dbReference type="PROSITE" id="PS00086">
    <property type="entry name" value="CYTOCHROME_P450"/>
    <property type="match status" value="1"/>
</dbReference>
<dbReference type="Pfam" id="PF00067">
    <property type="entry name" value="p450"/>
    <property type="match status" value="1"/>
</dbReference>
<dbReference type="STRING" id="765915.A0A1Y2HJZ5"/>
<evidence type="ECO:0000256" key="1">
    <source>
        <dbReference type="ARBA" id="ARBA00001971"/>
    </source>
</evidence>
<evidence type="ECO:0000256" key="5">
    <source>
        <dbReference type="PIRSR" id="PIRSR602401-1"/>
    </source>
</evidence>
<dbReference type="GO" id="GO:0020037">
    <property type="term" value="F:heme binding"/>
    <property type="evidence" value="ECO:0007669"/>
    <property type="project" value="InterPro"/>
</dbReference>
<comment type="similarity">
    <text evidence="2 6">Belongs to the cytochrome P450 family.</text>
</comment>
<keyword evidence="6" id="KW-0560">Oxidoreductase</keyword>
<dbReference type="GO" id="GO:0005506">
    <property type="term" value="F:iron ion binding"/>
    <property type="evidence" value="ECO:0007669"/>
    <property type="project" value="InterPro"/>
</dbReference>
<dbReference type="EMBL" id="MCFL01000036">
    <property type="protein sequence ID" value="ORZ33412.1"/>
    <property type="molecule type" value="Genomic_DNA"/>
</dbReference>
<proteinExistence type="inferred from homology"/>
<evidence type="ECO:0000256" key="2">
    <source>
        <dbReference type="ARBA" id="ARBA00010617"/>
    </source>
</evidence>
<reference evidence="8 9" key="1">
    <citation type="submission" date="2016-07" db="EMBL/GenBank/DDBJ databases">
        <title>Pervasive Adenine N6-methylation of Active Genes in Fungi.</title>
        <authorList>
            <consortium name="DOE Joint Genome Institute"/>
            <person name="Mondo S.J."/>
            <person name="Dannebaum R.O."/>
            <person name="Kuo R.C."/>
            <person name="Labutti K."/>
            <person name="Haridas S."/>
            <person name="Kuo A."/>
            <person name="Salamov A."/>
            <person name="Ahrendt S.R."/>
            <person name="Lipzen A."/>
            <person name="Sullivan W."/>
            <person name="Andreopoulos W.B."/>
            <person name="Clum A."/>
            <person name="Lindquist E."/>
            <person name="Daum C."/>
            <person name="Ramamoorthy G.K."/>
            <person name="Gryganskyi A."/>
            <person name="Culley D."/>
            <person name="Magnuson J.K."/>
            <person name="James T.Y."/>
            <person name="O'Malley M.A."/>
            <person name="Stajich J.E."/>
            <person name="Spatafora J.W."/>
            <person name="Visel A."/>
            <person name="Grigoriev I.V."/>
        </authorList>
    </citation>
    <scope>NUCLEOTIDE SEQUENCE [LARGE SCALE GENOMIC DNA]</scope>
    <source>
        <strain evidence="8 9">PL171</strain>
    </source>
</reference>
<keyword evidence="3 5" id="KW-0479">Metal-binding</keyword>
<sequence length="520" mass="57851">MSDLISPLASSLASTLGLGGRKRPTLLLSLALISGTLARPFASTGGICDIIDQLEKQLELARKDALHRGMIGGMDETPRAWAMWQMGSWKVVFANPDDCKDILTKHEQFEKMSLDELPVDYFDLFLGRNIVQARTPIWKIHRRIVNPAFRRTWPTWLFGHPTRFLLSHFDRFAAHGQPIDVADWMQRITLDVLSGAAFGSSLIRLVLAAMVFGRLVPRVRQMYRDIDGFNGHVNGLIDQTMARILAGEVGQPDGEDESSNLLELMVKAQMKDSEQFSREELRANIAAFFAAGHDTTANALTFTIYLLGMHPDIQQRARNEVIAVMGDLGDRSTDTDSMPFPSNTEQNQLEYLTCIIKESTRLYPPLISVPPRTLMSPYTFTKSNIHVPANGSVTASIWALHRAKEYWGADALKFNPDRWKRANDPASMSDDDGVTEAATPSSVPLHPGAHGFQWVPFGGGQRLCIGQSFSVIEQRVVMAMLLLRYTWTVVGNEAALAGRPQSSPGVLLHPVGIMVQMNRR</sequence>
<dbReference type="InterPro" id="IPR002401">
    <property type="entry name" value="Cyt_P450_E_grp-I"/>
</dbReference>
<dbReference type="InterPro" id="IPR050121">
    <property type="entry name" value="Cytochrome_P450_monoxygenase"/>
</dbReference>
<keyword evidence="5 6" id="KW-0349">Heme</keyword>
<keyword evidence="6" id="KW-0503">Monooxygenase</keyword>
<gene>
    <name evidence="8" type="ORF">BCR44DRAFT_1501303</name>
</gene>
<feature type="binding site" description="axial binding residue" evidence="5">
    <location>
        <position position="464"/>
    </location>
    <ligand>
        <name>heme</name>
        <dbReference type="ChEBI" id="CHEBI:30413"/>
    </ligand>
    <ligandPart>
        <name>Fe</name>
        <dbReference type="ChEBI" id="CHEBI:18248"/>
    </ligandPart>
</feature>
<evidence type="ECO:0000256" key="7">
    <source>
        <dbReference type="SAM" id="MobiDB-lite"/>
    </source>
</evidence>
<comment type="caution">
    <text evidence="8">The sequence shown here is derived from an EMBL/GenBank/DDBJ whole genome shotgun (WGS) entry which is preliminary data.</text>
</comment>
<evidence type="ECO:0000313" key="8">
    <source>
        <dbReference type="EMBL" id="ORZ33412.1"/>
    </source>
</evidence>
<evidence type="ECO:0000313" key="9">
    <source>
        <dbReference type="Proteomes" id="UP000193411"/>
    </source>
</evidence>
<dbReference type="GO" id="GO:0016705">
    <property type="term" value="F:oxidoreductase activity, acting on paired donors, with incorporation or reduction of molecular oxygen"/>
    <property type="evidence" value="ECO:0007669"/>
    <property type="project" value="InterPro"/>
</dbReference>
<evidence type="ECO:0000256" key="6">
    <source>
        <dbReference type="RuleBase" id="RU000461"/>
    </source>
</evidence>
<dbReference type="PANTHER" id="PTHR24305">
    <property type="entry name" value="CYTOCHROME P450"/>
    <property type="match status" value="1"/>
</dbReference>
<evidence type="ECO:0000256" key="4">
    <source>
        <dbReference type="ARBA" id="ARBA00023004"/>
    </source>
</evidence>
<dbReference type="PRINTS" id="PR00463">
    <property type="entry name" value="EP450I"/>
</dbReference>
<dbReference type="OrthoDB" id="1470350at2759"/>
<protein>
    <submittedName>
        <fullName evidence="8">Cytochrome P450</fullName>
    </submittedName>
</protein>
<evidence type="ECO:0000256" key="3">
    <source>
        <dbReference type="ARBA" id="ARBA00022723"/>
    </source>
</evidence>
<keyword evidence="9" id="KW-1185">Reference proteome</keyword>
<dbReference type="Gene3D" id="1.10.630.10">
    <property type="entry name" value="Cytochrome P450"/>
    <property type="match status" value="1"/>
</dbReference>
<keyword evidence="4 5" id="KW-0408">Iron</keyword>
<dbReference type="SUPFAM" id="SSF48264">
    <property type="entry name" value="Cytochrome P450"/>
    <property type="match status" value="1"/>
</dbReference>
<dbReference type="Proteomes" id="UP000193411">
    <property type="component" value="Unassembled WGS sequence"/>
</dbReference>
<accession>A0A1Y2HJZ5</accession>